<reference evidence="2 3" key="1">
    <citation type="submission" date="2018-08" db="EMBL/GenBank/DDBJ databases">
        <title>Genomic Encyclopedia of Archaeal and Bacterial Type Strains, Phase II (KMG-II): from individual species to whole genera.</title>
        <authorList>
            <person name="Goeker M."/>
        </authorList>
    </citation>
    <scope>NUCLEOTIDE SEQUENCE [LARGE SCALE GENOMIC DNA]</scope>
    <source>
        <strain evidence="2 3">DSM 2261</strain>
    </source>
</reference>
<dbReference type="RefSeq" id="WP_211276461.1">
    <property type="nucleotide sequence ID" value="NZ_CP011509.1"/>
</dbReference>
<dbReference type="InterPro" id="IPR000073">
    <property type="entry name" value="AB_hydrolase_1"/>
</dbReference>
<dbReference type="EMBL" id="QUMU01000006">
    <property type="protein sequence ID" value="REG30578.1"/>
    <property type="molecule type" value="Genomic_DNA"/>
</dbReference>
<comment type="caution">
    <text evidence="2">The sequence shown here is derived from an EMBL/GenBank/DDBJ whole genome shotgun (WGS) entry which is preliminary data.</text>
</comment>
<evidence type="ECO:0000313" key="3">
    <source>
        <dbReference type="Proteomes" id="UP000256345"/>
    </source>
</evidence>
<protein>
    <submittedName>
        <fullName evidence="2">Pimeloyl-ACP methyl ester carboxylesterase</fullName>
    </submittedName>
</protein>
<name>A0ABX9JZK4_9BACT</name>
<feature type="domain" description="AB hydrolase-1" evidence="1">
    <location>
        <begin position="34"/>
        <end position="277"/>
    </location>
</feature>
<organism evidence="2 3">
    <name type="scientific">Archangium gephyra</name>
    <dbReference type="NCBI Taxonomy" id="48"/>
    <lineage>
        <taxon>Bacteria</taxon>
        <taxon>Pseudomonadati</taxon>
        <taxon>Myxococcota</taxon>
        <taxon>Myxococcia</taxon>
        <taxon>Myxococcales</taxon>
        <taxon>Cystobacterineae</taxon>
        <taxon>Archangiaceae</taxon>
        <taxon>Archangium</taxon>
    </lineage>
</organism>
<keyword evidence="3" id="KW-1185">Reference proteome</keyword>
<dbReference type="Pfam" id="PF00561">
    <property type="entry name" value="Abhydrolase_1"/>
    <property type="match status" value="1"/>
</dbReference>
<dbReference type="InterPro" id="IPR029058">
    <property type="entry name" value="AB_hydrolase_fold"/>
</dbReference>
<dbReference type="Gene3D" id="3.40.50.1820">
    <property type="entry name" value="alpha/beta hydrolase"/>
    <property type="match status" value="1"/>
</dbReference>
<gene>
    <name evidence="2" type="ORF">ATI61_10647</name>
</gene>
<evidence type="ECO:0000259" key="1">
    <source>
        <dbReference type="Pfam" id="PF00561"/>
    </source>
</evidence>
<dbReference type="PANTHER" id="PTHR43433:SF5">
    <property type="entry name" value="AB HYDROLASE-1 DOMAIN-CONTAINING PROTEIN"/>
    <property type="match status" value="1"/>
</dbReference>
<sequence length="300" mass="32003">MNVGVTPPERQTNLRLNDGRSLAWSEWGPANGLPVLFCTGAAMSGSLGFGADALADLGLRLLAIDRPGLGASTPHPEKTFASWVEDVRQLVTALGPRDATAVGFSQGSPFALALAGRGLVKAVALVSGQDDLAWPSLAPRLHPDVAGMVRAARQDPAGFEQSFSRMATWDGLWQLILGMSGERDRALYLSDAFGPAYQRALREGFSQGPQGYARDLVNALGPWLVEPEHITVPVDLWYGGADTSTVHSPDFGATLARRLPHATHFLEPQEGGSILWTRARDILVRLRSRATAPAASPHGS</sequence>
<dbReference type="PANTHER" id="PTHR43433">
    <property type="entry name" value="HYDROLASE, ALPHA/BETA FOLD FAMILY PROTEIN"/>
    <property type="match status" value="1"/>
</dbReference>
<dbReference type="SUPFAM" id="SSF53474">
    <property type="entry name" value="alpha/beta-Hydrolases"/>
    <property type="match status" value="1"/>
</dbReference>
<accession>A0ABX9JZK4</accession>
<proteinExistence type="predicted"/>
<evidence type="ECO:0000313" key="2">
    <source>
        <dbReference type="EMBL" id="REG30578.1"/>
    </source>
</evidence>
<dbReference type="Proteomes" id="UP000256345">
    <property type="component" value="Unassembled WGS sequence"/>
</dbReference>
<dbReference type="InterPro" id="IPR050471">
    <property type="entry name" value="AB_hydrolase"/>
</dbReference>